<dbReference type="SUPFAM" id="SSF51905">
    <property type="entry name" value="FAD/NAD(P)-binding domain"/>
    <property type="match status" value="1"/>
</dbReference>
<comment type="similarity">
    <text evidence="2">Belongs to the FAD-binding monooxygenase family.</text>
</comment>
<dbReference type="InterPro" id="IPR051820">
    <property type="entry name" value="FAD-binding_MO"/>
</dbReference>
<dbReference type="EMBL" id="JAENJH010000001">
    <property type="protein sequence ID" value="MBK1782998.1"/>
    <property type="molecule type" value="Genomic_DNA"/>
</dbReference>
<dbReference type="Pfam" id="PF13450">
    <property type="entry name" value="NAD_binding_8"/>
    <property type="match status" value="1"/>
</dbReference>
<dbReference type="InterPro" id="IPR020946">
    <property type="entry name" value="Flavin_mOase-like"/>
</dbReference>
<evidence type="ECO:0000313" key="9">
    <source>
        <dbReference type="Proteomes" id="UP000635245"/>
    </source>
</evidence>
<evidence type="ECO:0000256" key="1">
    <source>
        <dbReference type="ARBA" id="ARBA00001974"/>
    </source>
</evidence>
<dbReference type="PRINTS" id="PR00411">
    <property type="entry name" value="PNDRDTASEI"/>
</dbReference>
<keyword evidence="9" id="KW-1185">Reference proteome</keyword>
<evidence type="ECO:0000256" key="4">
    <source>
        <dbReference type="ARBA" id="ARBA00022827"/>
    </source>
</evidence>
<dbReference type="PANTHER" id="PTHR43872:SF1">
    <property type="entry name" value="MONOOXYGENASE, PUTATIVE (AFU_ORTHOLOGUE AFUA_8G02570)-RELATED"/>
    <property type="match status" value="1"/>
</dbReference>
<gene>
    <name evidence="8" type="ORF">JHE00_01585</name>
</gene>
<sequence>MPLDHVDVLIVGAGLSGIGAACHLRERSPGSTFAILESRDAIGGTWDLFRYPGIRSDSDMFTLGYSFRPWTDSTAIADGPSIRSYVRDTAAEYGIEEHIRFGHEVVSAEWSSERAQWTVEARRTDTGETVHLTCGFLFTCSGYYRYDEGYTPELPGAADFAGPIVHPQHWPEDLDYAGKRVVVIGSGATAVTLVPAMAPEAEHVTMLQRSPSYVLAMPRHDPLARLLRRVLSPRRAYPVVRWKNTLVMTALFKLSRARPGLVKKFLRKEVQRRLPEGFDVDRHFRPRYDPWDQRMCFVPDGDLFRVLREGRASIVTDTIEAITEHGIRLTSGEELPADVIVTATGLNLLPAGGIRLTVDGEHVELADTVAYKGMMLSGVPNFALTIGYTNASWTLKADLVAQYVCRVLAHMREHDYDRCVPVAPAGDQPLEPLIDLKAGYVLRGVDSLPRQGPSAPWRLHQNYARDVLLLRRGRVDDEGVRFSRAGAGQPSGGGALR</sequence>
<reference evidence="8" key="1">
    <citation type="submission" date="2020-12" db="EMBL/GenBank/DDBJ databases">
        <title>Prauserella sp. ASG 168, a novel actinomycete isolated from cave rock.</title>
        <authorList>
            <person name="Suriyachadkun C."/>
        </authorList>
    </citation>
    <scope>NUCLEOTIDE SEQUENCE</scope>
    <source>
        <strain evidence="8">ASG 168</strain>
    </source>
</reference>
<evidence type="ECO:0000256" key="3">
    <source>
        <dbReference type="ARBA" id="ARBA00022630"/>
    </source>
</evidence>
<dbReference type="FunFam" id="3.50.50.60:FF:000228">
    <property type="entry name" value="FAD-containing monooxygenase EthA"/>
    <property type="match status" value="1"/>
</dbReference>
<dbReference type="Pfam" id="PF00743">
    <property type="entry name" value="FMO-like"/>
    <property type="match status" value="1"/>
</dbReference>
<accession>A0A934V3Y4</accession>
<dbReference type="PANTHER" id="PTHR43872">
    <property type="entry name" value="MONOOXYGENASE, PUTATIVE (AFU_ORTHOLOGUE AFUA_8G02570)-RELATED"/>
    <property type="match status" value="1"/>
</dbReference>
<name>A0A934V3Y4_9PSEU</name>
<organism evidence="8 9">
    <name type="scientific">Prauserella cavernicola</name>
    <dbReference type="NCBI Taxonomy" id="2800127"/>
    <lineage>
        <taxon>Bacteria</taxon>
        <taxon>Bacillati</taxon>
        <taxon>Actinomycetota</taxon>
        <taxon>Actinomycetes</taxon>
        <taxon>Pseudonocardiales</taxon>
        <taxon>Pseudonocardiaceae</taxon>
        <taxon>Prauserella</taxon>
    </lineage>
</organism>
<comment type="cofactor">
    <cofactor evidence="1">
        <name>FAD</name>
        <dbReference type="ChEBI" id="CHEBI:57692"/>
    </cofactor>
</comment>
<dbReference type="RefSeq" id="WP_200315746.1">
    <property type="nucleotide sequence ID" value="NZ_JAENJH010000001.1"/>
</dbReference>
<proteinExistence type="inferred from homology"/>
<keyword evidence="6" id="KW-0560">Oxidoreductase</keyword>
<dbReference type="InterPro" id="IPR036188">
    <property type="entry name" value="FAD/NAD-bd_sf"/>
</dbReference>
<keyword evidence="5" id="KW-0521">NADP</keyword>
<dbReference type="Gene3D" id="3.50.50.60">
    <property type="entry name" value="FAD/NAD(P)-binding domain"/>
    <property type="match status" value="3"/>
</dbReference>
<keyword evidence="3" id="KW-0285">Flavoprotein</keyword>
<keyword evidence="4" id="KW-0274">FAD</keyword>
<evidence type="ECO:0000256" key="5">
    <source>
        <dbReference type="ARBA" id="ARBA00022857"/>
    </source>
</evidence>
<dbReference type="GO" id="GO:0050661">
    <property type="term" value="F:NADP binding"/>
    <property type="evidence" value="ECO:0007669"/>
    <property type="project" value="InterPro"/>
</dbReference>
<keyword evidence="7" id="KW-0503">Monooxygenase</keyword>
<dbReference type="GO" id="GO:0050660">
    <property type="term" value="F:flavin adenine dinucleotide binding"/>
    <property type="evidence" value="ECO:0007669"/>
    <property type="project" value="InterPro"/>
</dbReference>
<dbReference type="Proteomes" id="UP000635245">
    <property type="component" value="Unassembled WGS sequence"/>
</dbReference>
<evidence type="ECO:0000256" key="6">
    <source>
        <dbReference type="ARBA" id="ARBA00023002"/>
    </source>
</evidence>
<evidence type="ECO:0000256" key="2">
    <source>
        <dbReference type="ARBA" id="ARBA00010139"/>
    </source>
</evidence>
<comment type="caution">
    <text evidence="8">The sequence shown here is derived from an EMBL/GenBank/DDBJ whole genome shotgun (WGS) entry which is preliminary data.</text>
</comment>
<evidence type="ECO:0000256" key="7">
    <source>
        <dbReference type="ARBA" id="ARBA00023033"/>
    </source>
</evidence>
<dbReference type="GO" id="GO:0004499">
    <property type="term" value="F:N,N-dimethylaniline monooxygenase activity"/>
    <property type="evidence" value="ECO:0007669"/>
    <property type="project" value="InterPro"/>
</dbReference>
<dbReference type="AlphaFoldDB" id="A0A934V3Y4"/>
<evidence type="ECO:0000313" key="8">
    <source>
        <dbReference type="EMBL" id="MBK1782998.1"/>
    </source>
</evidence>
<protein>
    <submittedName>
        <fullName evidence="8">NAD(P)/FAD-dependent oxidoreductase</fullName>
    </submittedName>
</protein>